<gene>
    <name evidence="10" type="primary">plsY</name>
    <name evidence="11" type="ORF">V8247_04610</name>
</gene>
<comment type="similarity">
    <text evidence="10">Belongs to the PlsY family.</text>
</comment>
<evidence type="ECO:0000256" key="2">
    <source>
        <dbReference type="ARBA" id="ARBA00022516"/>
    </source>
</evidence>
<evidence type="ECO:0000256" key="8">
    <source>
        <dbReference type="ARBA" id="ARBA00023209"/>
    </source>
</evidence>
<comment type="pathway">
    <text evidence="10">Lipid metabolism; phospholipid metabolism.</text>
</comment>
<dbReference type="Pfam" id="PF02660">
    <property type="entry name" value="G3P_acyltransf"/>
    <property type="match status" value="1"/>
</dbReference>
<keyword evidence="12" id="KW-1185">Reference proteome</keyword>
<evidence type="ECO:0000313" key="12">
    <source>
        <dbReference type="Proteomes" id="UP001375370"/>
    </source>
</evidence>
<evidence type="ECO:0000256" key="1">
    <source>
        <dbReference type="ARBA" id="ARBA00022475"/>
    </source>
</evidence>
<feature type="transmembrane region" description="Helical" evidence="10">
    <location>
        <begin position="81"/>
        <end position="99"/>
    </location>
</feature>
<evidence type="ECO:0000256" key="7">
    <source>
        <dbReference type="ARBA" id="ARBA00023136"/>
    </source>
</evidence>
<proteinExistence type="inferred from homology"/>
<dbReference type="PANTHER" id="PTHR30309:SF0">
    <property type="entry name" value="GLYCEROL-3-PHOSPHATE ACYLTRANSFERASE-RELATED"/>
    <property type="match status" value="1"/>
</dbReference>
<dbReference type="GO" id="GO:0016746">
    <property type="term" value="F:acyltransferase activity"/>
    <property type="evidence" value="ECO:0007669"/>
    <property type="project" value="UniProtKB-KW"/>
</dbReference>
<keyword evidence="4 10" id="KW-0812">Transmembrane</keyword>
<evidence type="ECO:0000256" key="6">
    <source>
        <dbReference type="ARBA" id="ARBA00023098"/>
    </source>
</evidence>
<feature type="transmembrane region" description="Helical" evidence="10">
    <location>
        <begin position="135"/>
        <end position="154"/>
    </location>
</feature>
<comment type="function">
    <text evidence="10">Catalyzes the transfer of an acyl group from acyl-phosphate (acyl-PO(4)) to glycerol-3-phosphate (G3P) to form lysophosphatidic acid (LPA). This enzyme utilizes acyl-phosphate as fatty acyl donor, but not acyl-CoA or acyl-ACP.</text>
</comment>
<keyword evidence="6 10" id="KW-0443">Lipid metabolism</keyword>
<accession>A0ABZ2J5R4</accession>
<comment type="catalytic activity">
    <reaction evidence="10">
        <text>an acyl phosphate + sn-glycerol 3-phosphate = a 1-acyl-sn-glycero-3-phosphate + phosphate</text>
        <dbReference type="Rhea" id="RHEA:34075"/>
        <dbReference type="ChEBI" id="CHEBI:43474"/>
        <dbReference type="ChEBI" id="CHEBI:57597"/>
        <dbReference type="ChEBI" id="CHEBI:57970"/>
        <dbReference type="ChEBI" id="CHEBI:59918"/>
        <dbReference type="EC" id="2.3.1.275"/>
    </reaction>
</comment>
<evidence type="ECO:0000256" key="5">
    <source>
        <dbReference type="ARBA" id="ARBA00022989"/>
    </source>
</evidence>
<keyword evidence="11" id="KW-0012">Acyltransferase</keyword>
<keyword evidence="7 10" id="KW-0472">Membrane</keyword>
<keyword evidence="3 10" id="KW-0808">Transferase</keyword>
<keyword evidence="5 10" id="KW-1133">Transmembrane helix</keyword>
<evidence type="ECO:0000256" key="4">
    <source>
        <dbReference type="ARBA" id="ARBA00022692"/>
    </source>
</evidence>
<keyword evidence="8 10" id="KW-0594">Phospholipid biosynthesis</keyword>
<dbReference type="EC" id="2.3.1.275" evidence="10"/>
<comment type="subcellular location">
    <subcellularLocation>
        <location evidence="10">Cell membrane</location>
        <topology evidence="10">Multi-pass membrane protein</topology>
    </subcellularLocation>
</comment>
<dbReference type="PANTHER" id="PTHR30309">
    <property type="entry name" value="INNER MEMBRANE PROTEIN YGIH"/>
    <property type="match status" value="1"/>
</dbReference>
<keyword evidence="2 10" id="KW-0444">Lipid biosynthesis</keyword>
<reference evidence="11 12" key="1">
    <citation type="submission" date="2024-03" db="EMBL/GenBank/DDBJ databases">
        <title>A Dehalogenimonas Isolated from Estuarine Sediments Dihaloeliminates Chlorinated Alkanes.</title>
        <authorList>
            <person name="Yang Y."/>
            <person name="Wang H."/>
        </authorList>
    </citation>
    <scope>NUCLEOTIDE SEQUENCE [LARGE SCALE GENOMIC DNA]</scope>
    <source>
        <strain evidence="11 12">W</strain>
    </source>
</reference>
<evidence type="ECO:0000256" key="3">
    <source>
        <dbReference type="ARBA" id="ARBA00022679"/>
    </source>
</evidence>
<dbReference type="SMART" id="SM01207">
    <property type="entry name" value="G3P_acyltransf"/>
    <property type="match status" value="1"/>
</dbReference>
<sequence>MLFLLAVAAFLLGSIPVAYLIARWTRGIDLRKYGSGNVGSSNVMQATSKRWTIPVAAYDLGKGILAVWLARWAGLDIGPQFIVGLAAVAGHNWPVFLGFRGGRGILTSLGVILAFSPLLGLTVLVMSFSLAPFKNLSLGVFIALLSLPALSYFLAEFFSIAEPVAVSVGFSVLTILALGRRLIGRRSEIASGLPVGSLLLNRLLFDRDIRDRNTWISRSKENGNKSLS</sequence>
<feature type="transmembrane region" description="Helical" evidence="10">
    <location>
        <begin position="105"/>
        <end position="128"/>
    </location>
</feature>
<dbReference type="NCBIfam" id="NF010993">
    <property type="entry name" value="PRK14417.1"/>
    <property type="match status" value="1"/>
</dbReference>
<feature type="transmembrane region" description="Helical" evidence="10">
    <location>
        <begin position="160"/>
        <end position="179"/>
    </location>
</feature>
<dbReference type="HAMAP" id="MF_01043">
    <property type="entry name" value="PlsY"/>
    <property type="match status" value="1"/>
</dbReference>
<dbReference type="EMBL" id="CP146612">
    <property type="protein sequence ID" value="WWX26257.1"/>
    <property type="molecule type" value="Genomic_DNA"/>
</dbReference>
<name>A0ABZ2J5R4_9CHLR</name>
<dbReference type="InterPro" id="IPR003811">
    <property type="entry name" value="G3P_acylTferase_PlsY"/>
</dbReference>
<comment type="subunit">
    <text evidence="10">Probably interacts with PlsX.</text>
</comment>
<keyword evidence="9 10" id="KW-1208">Phospholipid metabolism</keyword>
<dbReference type="RefSeq" id="WP_338739245.1">
    <property type="nucleotide sequence ID" value="NZ_CP146612.1"/>
</dbReference>
<keyword evidence="1 10" id="KW-1003">Cell membrane</keyword>
<organism evidence="11 12">
    <name type="scientific">Candidatus Dehalogenimonas loeffleri</name>
    <dbReference type="NCBI Taxonomy" id="3127115"/>
    <lineage>
        <taxon>Bacteria</taxon>
        <taxon>Bacillati</taxon>
        <taxon>Chloroflexota</taxon>
        <taxon>Dehalococcoidia</taxon>
        <taxon>Dehalococcoidales</taxon>
        <taxon>Dehalococcoidaceae</taxon>
        <taxon>Dehalogenimonas</taxon>
    </lineage>
</organism>
<evidence type="ECO:0000256" key="9">
    <source>
        <dbReference type="ARBA" id="ARBA00023264"/>
    </source>
</evidence>
<protein>
    <recommendedName>
        <fullName evidence="10">Glycerol-3-phosphate acyltransferase</fullName>
    </recommendedName>
    <alternativeName>
        <fullName evidence="10">Acyl-PO4 G3P acyltransferase</fullName>
    </alternativeName>
    <alternativeName>
        <fullName evidence="10">Acyl-phosphate--glycerol-3-phosphate acyltransferase</fullName>
    </alternativeName>
    <alternativeName>
        <fullName evidence="10">G3P acyltransferase</fullName>
        <shortName evidence="10">GPAT</shortName>
        <ecNumber evidence="10">2.3.1.275</ecNumber>
    </alternativeName>
    <alternativeName>
        <fullName evidence="10">Lysophosphatidic acid synthase</fullName>
        <shortName evidence="10">LPA synthase</shortName>
    </alternativeName>
</protein>
<evidence type="ECO:0000313" key="11">
    <source>
        <dbReference type="EMBL" id="WWX26257.1"/>
    </source>
</evidence>
<evidence type="ECO:0000256" key="10">
    <source>
        <dbReference type="HAMAP-Rule" id="MF_01043"/>
    </source>
</evidence>
<dbReference type="Proteomes" id="UP001375370">
    <property type="component" value="Chromosome"/>
</dbReference>